<evidence type="ECO:0000256" key="5">
    <source>
        <dbReference type="ARBA" id="ARBA00022982"/>
    </source>
</evidence>
<dbReference type="InterPro" id="IPR000923">
    <property type="entry name" value="BlueCu_1"/>
</dbReference>
<dbReference type="GO" id="GO:0005507">
    <property type="term" value="F:copper ion binding"/>
    <property type="evidence" value="ECO:0007669"/>
    <property type="project" value="InterPro"/>
</dbReference>
<keyword evidence="11" id="KW-1185">Reference proteome</keyword>
<feature type="binding site" evidence="7">
    <location>
        <position position="102"/>
    </location>
    <ligand>
        <name>Cu cation</name>
        <dbReference type="ChEBI" id="CHEBI:23378"/>
    </ligand>
</feature>
<dbReference type="InterPro" id="IPR035668">
    <property type="entry name" value="Amicyanin"/>
</dbReference>
<feature type="chain" id="PRO_5031046147" evidence="8">
    <location>
        <begin position="29"/>
        <end position="115"/>
    </location>
</feature>
<evidence type="ECO:0000256" key="1">
    <source>
        <dbReference type="ARBA" id="ARBA00004418"/>
    </source>
</evidence>
<evidence type="ECO:0000256" key="8">
    <source>
        <dbReference type="SAM" id="SignalP"/>
    </source>
</evidence>
<dbReference type="InterPro" id="IPR052721">
    <property type="entry name" value="ET_Amicyanin"/>
</dbReference>
<dbReference type="Proteomes" id="UP000535415">
    <property type="component" value="Unassembled WGS sequence"/>
</dbReference>
<organism evidence="10 11">
    <name type="scientific">Yoonia ponticola</name>
    <dbReference type="NCBI Taxonomy" id="1524255"/>
    <lineage>
        <taxon>Bacteria</taxon>
        <taxon>Pseudomonadati</taxon>
        <taxon>Pseudomonadota</taxon>
        <taxon>Alphaproteobacteria</taxon>
        <taxon>Rhodobacterales</taxon>
        <taxon>Paracoccaceae</taxon>
        <taxon>Yoonia</taxon>
    </lineage>
</organism>
<dbReference type="Pfam" id="PF00127">
    <property type="entry name" value="Copper-bind"/>
    <property type="match status" value="1"/>
</dbReference>
<dbReference type="InterPro" id="IPR008972">
    <property type="entry name" value="Cupredoxin"/>
</dbReference>
<dbReference type="GO" id="GO:0009055">
    <property type="term" value="F:electron transfer activity"/>
    <property type="evidence" value="ECO:0007669"/>
    <property type="project" value="InterPro"/>
</dbReference>
<feature type="signal peptide" evidence="8">
    <location>
        <begin position="1"/>
        <end position="28"/>
    </location>
</feature>
<sequence length="115" mass="12308">MTLLTRRATLRLAATSFALPLAAAMARADGHATNHTVVIKDFAFTPANLQIKAGDTVTWVNQDSAQHSAWESTNNAFDIGLLSTGQSASLTFARAGAFNYRCRPHGNMRGSITIS</sequence>
<dbReference type="PANTHER" id="PTHR36507:SF1">
    <property type="entry name" value="BLL1555 PROTEIN"/>
    <property type="match status" value="1"/>
</dbReference>
<dbReference type="RefSeq" id="WP_183527349.1">
    <property type="nucleotide sequence ID" value="NZ_JACIJM010000003.1"/>
</dbReference>
<dbReference type="SUPFAM" id="SSF49503">
    <property type="entry name" value="Cupredoxins"/>
    <property type="match status" value="1"/>
</dbReference>
<feature type="binding site" evidence="7">
    <location>
        <position position="105"/>
    </location>
    <ligand>
        <name>Cu cation</name>
        <dbReference type="ChEBI" id="CHEBI:23378"/>
    </ligand>
</feature>
<evidence type="ECO:0000259" key="9">
    <source>
        <dbReference type="Pfam" id="PF00127"/>
    </source>
</evidence>
<keyword evidence="3 7" id="KW-0479">Metal-binding</keyword>
<dbReference type="PANTHER" id="PTHR36507">
    <property type="entry name" value="BLL1555 PROTEIN"/>
    <property type="match status" value="1"/>
</dbReference>
<evidence type="ECO:0000313" key="10">
    <source>
        <dbReference type="EMBL" id="MBB5721729.1"/>
    </source>
</evidence>
<reference evidence="10 11" key="1">
    <citation type="submission" date="2020-08" db="EMBL/GenBank/DDBJ databases">
        <title>Genomic Encyclopedia of Type Strains, Phase IV (KMG-IV): sequencing the most valuable type-strain genomes for metagenomic binning, comparative biology and taxonomic classification.</title>
        <authorList>
            <person name="Goeker M."/>
        </authorList>
    </citation>
    <scope>NUCLEOTIDE SEQUENCE [LARGE SCALE GENOMIC DNA]</scope>
    <source>
        <strain evidence="10 11">DSM 101064</strain>
    </source>
</reference>
<dbReference type="CDD" id="cd13921">
    <property type="entry name" value="Amicyanin"/>
    <property type="match status" value="1"/>
</dbReference>
<keyword evidence="6 7" id="KW-0186">Copper</keyword>
<comment type="caution">
    <text evidence="10">The sequence shown here is derived from an EMBL/GenBank/DDBJ whole genome shotgun (WGS) entry which is preliminary data.</text>
</comment>
<dbReference type="Gene3D" id="2.60.40.420">
    <property type="entry name" value="Cupredoxins - blue copper proteins"/>
    <property type="match status" value="1"/>
</dbReference>
<dbReference type="InterPro" id="IPR002386">
    <property type="entry name" value="Amicyanin/Pseudoazurin"/>
</dbReference>
<gene>
    <name evidence="10" type="ORF">FHS72_001341</name>
</gene>
<evidence type="ECO:0000256" key="2">
    <source>
        <dbReference type="ARBA" id="ARBA00022448"/>
    </source>
</evidence>
<feature type="binding site" evidence="7">
    <location>
        <position position="67"/>
    </location>
    <ligand>
        <name>Cu cation</name>
        <dbReference type="ChEBI" id="CHEBI:23378"/>
    </ligand>
</feature>
<evidence type="ECO:0000256" key="7">
    <source>
        <dbReference type="PIRSR" id="PIRSR602386-1"/>
    </source>
</evidence>
<comment type="subcellular location">
    <subcellularLocation>
        <location evidence="1">Periplasm</location>
    </subcellularLocation>
</comment>
<feature type="binding site" evidence="7">
    <location>
        <position position="108"/>
    </location>
    <ligand>
        <name>Cu cation</name>
        <dbReference type="ChEBI" id="CHEBI:23378"/>
    </ligand>
</feature>
<keyword evidence="2" id="KW-0813">Transport</keyword>
<proteinExistence type="predicted"/>
<evidence type="ECO:0000256" key="6">
    <source>
        <dbReference type="ARBA" id="ARBA00023008"/>
    </source>
</evidence>
<dbReference type="AlphaFoldDB" id="A0A7W9BJN2"/>
<evidence type="ECO:0000256" key="4">
    <source>
        <dbReference type="ARBA" id="ARBA00022764"/>
    </source>
</evidence>
<keyword evidence="5" id="KW-0249">Electron transport</keyword>
<keyword evidence="4" id="KW-0574">Periplasm</keyword>
<accession>A0A7W9BJN2</accession>
<evidence type="ECO:0000313" key="11">
    <source>
        <dbReference type="Proteomes" id="UP000535415"/>
    </source>
</evidence>
<evidence type="ECO:0000256" key="3">
    <source>
        <dbReference type="ARBA" id="ARBA00022723"/>
    </source>
</evidence>
<protein>
    <submittedName>
        <fullName evidence="10">Plastocyanin</fullName>
    </submittedName>
</protein>
<name>A0A7W9BJN2_9RHOB</name>
<dbReference type="EMBL" id="JACIJM010000003">
    <property type="protein sequence ID" value="MBB5721729.1"/>
    <property type="molecule type" value="Genomic_DNA"/>
</dbReference>
<dbReference type="PRINTS" id="PR00155">
    <property type="entry name" value="AMICYANIN"/>
</dbReference>
<keyword evidence="8" id="KW-0732">Signal</keyword>
<dbReference type="GO" id="GO:0042597">
    <property type="term" value="C:periplasmic space"/>
    <property type="evidence" value="ECO:0007669"/>
    <property type="project" value="UniProtKB-SubCell"/>
</dbReference>
<feature type="domain" description="Blue (type 1) copper" evidence="9">
    <location>
        <begin position="36"/>
        <end position="114"/>
    </location>
</feature>
<comment type="cofactor">
    <cofactor evidence="7">
        <name>Cu cation</name>
        <dbReference type="ChEBI" id="CHEBI:23378"/>
    </cofactor>
    <text evidence="7">Binds 1 copper ion per subunit.</text>
</comment>